<sequence>MKNVLTETEFTKIRTIISQTAISDKGKAAILARKPATQINTVRSWLKETEEAMTILASGQHIPLMGLAQIGHLTQKITKGQILEPSELTEYSDFLRSFQLIQKLFQKNAYQVPTLFAYSQQLGDFSEITKEITGMVNGTRLNSNSSRQLRKARNQVQKIEGEIEAALQKYLRNATTQKYLQERLILKKGDRYTLPVKAEFQNKINGTIIEKSNKGTTVFVEPSNVARLNEKLILAQAEEVAEVYQLLAYLTGLLAAAQEKIVYSLETVVELDIIFARAKYSRNIDGVKMAVNDEEILHLSNVTHPLLGDKAVPLSVSLGTDARGLIITGPNAGGKTVVLKTLALTCLLTAFGVLVHHDGTSNIAVFNEILIDIGDQQDMENALSTFSGHMQNIAEILRHSKRNTLVLLDEIGSGTEPNEGAALGIAIMEQMYQNGALVVATTHYGEIKDFALAHEDFKTAAMAFDAQTLTPKYQLLMNEVGSSNAFWIAEKMQLQKDVIDRSRQLLKQKDYAGKKRVFKKIGQVQTQRPTLPQFEKGDRVFSSATNKTVLFYEAEGEEGIVYADDKFFKVPLRRLRLEMAAEKLYPLDYDVESLFHDFHEEKFKKDLVRGSKKAHKQLRKMEKARREKL</sequence>
<gene>
    <name evidence="7" type="ORF">RU96_GL001752</name>
</gene>
<dbReference type="RefSeq" id="WP_071865753.1">
    <property type="nucleotide sequence ID" value="NZ_JBHLVQ010000016.1"/>
</dbReference>
<dbReference type="SUPFAM" id="SSF52540">
    <property type="entry name" value="P-loop containing nucleoside triphosphate hydrolases"/>
    <property type="match status" value="1"/>
</dbReference>
<dbReference type="SMART" id="SM00534">
    <property type="entry name" value="MUTSac"/>
    <property type="match status" value="1"/>
</dbReference>
<keyword evidence="2" id="KW-0378">Hydrolase</keyword>
<dbReference type="GO" id="GO:0006298">
    <property type="term" value="P:mismatch repair"/>
    <property type="evidence" value="ECO:0007669"/>
    <property type="project" value="InterPro"/>
</dbReference>
<dbReference type="InterPro" id="IPR036187">
    <property type="entry name" value="DNA_mismatch_repair_MutS_sf"/>
</dbReference>
<dbReference type="InterPro" id="IPR005747">
    <property type="entry name" value="MutS2"/>
</dbReference>
<reference evidence="7 8" key="1">
    <citation type="submission" date="2014-12" db="EMBL/GenBank/DDBJ databases">
        <title>Draft genome sequences of 29 type strains of Enterococci.</title>
        <authorList>
            <person name="Zhong Z."/>
            <person name="Sun Z."/>
            <person name="Liu W."/>
            <person name="Zhang W."/>
            <person name="Zhang H."/>
        </authorList>
    </citation>
    <scope>NUCLEOTIDE SEQUENCE [LARGE SCALE GENOMIC DNA]</scope>
    <source>
        <strain evidence="7 8">DSM 21207</strain>
    </source>
</reference>
<keyword evidence="2" id="KW-0540">Nuclease</keyword>
<dbReference type="GO" id="GO:0045910">
    <property type="term" value="P:negative regulation of DNA recombination"/>
    <property type="evidence" value="ECO:0007669"/>
    <property type="project" value="InterPro"/>
</dbReference>
<dbReference type="GO" id="GO:0004519">
    <property type="term" value="F:endonuclease activity"/>
    <property type="evidence" value="ECO:0007669"/>
    <property type="project" value="UniProtKB-KW"/>
</dbReference>
<keyword evidence="5" id="KW-0175">Coiled coil</keyword>
<dbReference type="OrthoDB" id="9808166at2"/>
<keyword evidence="4" id="KW-0238">DNA-binding</keyword>
<keyword evidence="1" id="KW-0547">Nucleotide-binding</keyword>
<dbReference type="GO" id="GO:0140664">
    <property type="term" value="F:ATP-dependent DNA damage sensor activity"/>
    <property type="evidence" value="ECO:0007669"/>
    <property type="project" value="InterPro"/>
</dbReference>
<evidence type="ECO:0000256" key="2">
    <source>
        <dbReference type="ARBA" id="ARBA00022759"/>
    </source>
</evidence>
<dbReference type="InterPro" id="IPR007696">
    <property type="entry name" value="DNA_mismatch_repair_MutS_core"/>
</dbReference>
<evidence type="ECO:0000256" key="3">
    <source>
        <dbReference type="ARBA" id="ARBA00022840"/>
    </source>
</evidence>
<feature type="domain" description="DNA mismatch repair proteins mutS family" evidence="6">
    <location>
        <begin position="404"/>
        <end position="420"/>
    </location>
</feature>
<dbReference type="PIRSF" id="PIRSF005814">
    <property type="entry name" value="MutS_YshD"/>
    <property type="match status" value="1"/>
</dbReference>
<dbReference type="PANTHER" id="PTHR48466">
    <property type="entry name" value="OS10G0509000 PROTEIN-RELATED"/>
    <property type="match status" value="1"/>
</dbReference>
<evidence type="ECO:0000256" key="4">
    <source>
        <dbReference type="ARBA" id="ARBA00023125"/>
    </source>
</evidence>
<evidence type="ECO:0000259" key="6">
    <source>
        <dbReference type="PROSITE" id="PS00486"/>
    </source>
</evidence>
<dbReference type="AlphaFoldDB" id="A0A1L8R212"/>
<keyword evidence="2" id="KW-0255">Endonuclease</keyword>
<dbReference type="InterPro" id="IPR000432">
    <property type="entry name" value="DNA_mismatch_repair_MutS_C"/>
</dbReference>
<dbReference type="InterPro" id="IPR027417">
    <property type="entry name" value="P-loop_NTPase"/>
</dbReference>
<evidence type="ECO:0000256" key="1">
    <source>
        <dbReference type="ARBA" id="ARBA00022741"/>
    </source>
</evidence>
<proteinExistence type="predicted"/>
<dbReference type="GO" id="GO:0016887">
    <property type="term" value="F:ATP hydrolysis activity"/>
    <property type="evidence" value="ECO:0007669"/>
    <property type="project" value="InterPro"/>
</dbReference>
<dbReference type="SMART" id="SM00533">
    <property type="entry name" value="MUTSd"/>
    <property type="match status" value="1"/>
</dbReference>
<comment type="caution">
    <text evidence="7">The sequence shown here is derived from an EMBL/GenBank/DDBJ whole genome shotgun (WGS) entry which is preliminary data.</text>
</comment>
<dbReference type="Pfam" id="PF00488">
    <property type="entry name" value="MutS_V"/>
    <property type="match status" value="1"/>
</dbReference>
<dbReference type="GO" id="GO:0005524">
    <property type="term" value="F:ATP binding"/>
    <property type="evidence" value="ECO:0007669"/>
    <property type="project" value="UniProtKB-KW"/>
</dbReference>
<dbReference type="Proteomes" id="UP000182835">
    <property type="component" value="Unassembled WGS sequence"/>
</dbReference>
<dbReference type="NCBIfam" id="TIGR01069">
    <property type="entry name" value="mutS2"/>
    <property type="match status" value="1"/>
</dbReference>
<evidence type="ECO:0000313" key="8">
    <source>
        <dbReference type="Proteomes" id="UP000182835"/>
    </source>
</evidence>
<name>A0A1L8R212_9ENTE</name>
<dbReference type="GO" id="GO:0030983">
    <property type="term" value="F:mismatched DNA binding"/>
    <property type="evidence" value="ECO:0007669"/>
    <property type="project" value="InterPro"/>
</dbReference>
<dbReference type="Gene3D" id="3.40.50.300">
    <property type="entry name" value="P-loop containing nucleotide triphosphate hydrolases"/>
    <property type="match status" value="1"/>
</dbReference>
<protein>
    <recommendedName>
        <fullName evidence="6">DNA mismatch repair proteins mutS family domain-containing protein</fullName>
    </recommendedName>
</protein>
<dbReference type="STRING" id="317010.RU96_GL001752"/>
<dbReference type="PANTHER" id="PTHR48466:SF2">
    <property type="entry name" value="OS10G0509000 PROTEIN"/>
    <property type="match status" value="1"/>
</dbReference>
<evidence type="ECO:0000313" key="7">
    <source>
        <dbReference type="EMBL" id="OJG13793.1"/>
    </source>
</evidence>
<dbReference type="InterPro" id="IPR045076">
    <property type="entry name" value="MutS"/>
</dbReference>
<dbReference type="PROSITE" id="PS00486">
    <property type="entry name" value="DNA_MISMATCH_REPAIR_2"/>
    <property type="match status" value="1"/>
</dbReference>
<feature type="coiled-coil region" evidence="5">
    <location>
        <begin position="142"/>
        <end position="169"/>
    </location>
</feature>
<dbReference type="SUPFAM" id="SSF48334">
    <property type="entry name" value="DNA repair protein MutS, domain III"/>
    <property type="match status" value="1"/>
</dbReference>
<evidence type="ECO:0000256" key="5">
    <source>
        <dbReference type="SAM" id="Coils"/>
    </source>
</evidence>
<accession>A0A1L8R212</accession>
<dbReference type="EMBL" id="JXKG01000034">
    <property type="protein sequence ID" value="OJG13793.1"/>
    <property type="molecule type" value="Genomic_DNA"/>
</dbReference>
<organism evidence="7 8">
    <name type="scientific">Enterococcus canintestini</name>
    <dbReference type="NCBI Taxonomy" id="317010"/>
    <lineage>
        <taxon>Bacteria</taxon>
        <taxon>Bacillati</taxon>
        <taxon>Bacillota</taxon>
        <taxon>Bacilli</taxon>
        <taxon>Lactobacillales</taxon>
        <taxon>Enterococcaceae</taxon>
        <taxon>Enterococcus</taxon>
    </lineage>
</organism>
<keyword evidence="3" id="KW-0067">ATP-binding</keyword>